<reference evidence="1" key="1">
    <citation type="journal article" date="2021" name="Proc. Natl. Acad. Sci. U.S.A.">
        <title>A Catalog of Tens of Thousands of Viruses from Human Metagenomes Reveals Hidden Associations with Chronic Diseases.</title>
        <authorList>
            <person name="Tisza M.J."/>
            <person name="Buck C.B."/>
        </authorList>
    </citation>
    <scope>NUCLEOTIDE SEQUENCE</scope>
    <source>
        <strain evidence="1">Cteoh1</strain>
    </source>
</reference>
<sequence>MHLLNLSIKQVIRHSTLLMIYHIFVRLKYRPHLQRQKAAVPMNCAFFQNRLVHFEQIILLGCEQAYYFLRLLDH</sequence>
<name>A0A8S5QKI1_9CAUD</name>
<protein>
    <submittedName>
        <fullName evidence="1">Uncharacterized protein</fullName>
    </submittedName>
</protein>
<evidence type="ECO:0000313" key="1">
    <source>
        <dbReference type="EMBL" id="DAE19767.1"/>
    </source>
</evidence>
<proteinExistence type="predicted"/>
<organism evidence="1">
    <name type="scientific">Siphoviridae sp. cteoh1</name>
    <dbReference type="NCBI Taxonomy" id="2826407"/>
    <lineage>
        <taxon>Viruses</taxon>
        <taxon>Duplodnaviria</taxon>
        <taxon>Heunggongvirae</taxon>
        <taxon>Uroviricota</taxon>
        <taxon>Caudoviricetes</taxon>
    </lineage>
</organism>
<accession>A0A8S5QKI1</accession>
<dbReference type="EMBL" id="BK015686">
    <property type="protein sequence ID" value="DAE19767.1"/>
    <property type="molecule type" value="Genomic_DNA"/>
</dbReference>